<name>A0A256LIW9_9LACO</name>
<keyword evidence="5" id="KW-1185">Reference proteome</keyword>
<dbReference type="SMART" id="SM00530">
    <property type="entry name" value="HTH_XRE"/>
    <property type="match status" value="1"/>
</dbReference>
<dbReference type="PANTHER" id="PTHR37038">
    <property type="entry name" value="TRANSCRIPTIONAL REGULATOR-RELATED"/>
    <property type="match status" value="1"/>
</dbReference>
<comment type="caution">
    <text evidence="3">The sequence shown here is derived from an EMBL/GenBank/DDBJ whole genome shotgun (WGS) entry which is preliminary data.</text>
</comment>
<organism evidence="3 4">
    <name type="scientific">Lactobacillus taiwanensis</name>
    <dbReference type="NCBI Taxonomy" id="508451"/>
    <lineage>
        <taxon>Bacteria</taxon>
        <taxon>Bacillati</taxon>
        <taxon>Bacillota</taxon>
        <taxon>Bacilli</taxon>
        <taxon>Lactobacillales</taxon>
        <taxon>Lactobacillaceae</taxon>
        <taxon>Lactobacillus</taxon>
    </lineage>
</organism>
<evidence type="ECO:0000313" key="5">
    <source>
        <dbReference type="Proteomes" id="UP000216316"/>
    </source>
</evidence>
<dbReference type="Pfam" id="PF01381">
    <property type="entry name" value="HTH_3"/>
    <property type="match status" value="1"/>
</dbReference>
<protein>
    <submittedName>
        <fullName evidence="3">XRE family transcriptional regulator</fullName>
    </submittedName>
</protein>
<proteinExistence type="predicted"/>
<dbReference type="NCBIfam" id="TIGR01716">
    <property type="entry name" value="RGG_Cterm"/>
    <property type="match status" value="1"/>
</dbReference>
<evidence type="ECO:0000313" key="4">
    <source>
        <dbReference type="Proteomes" id="UP000215828"/>
    </source>
</evidence>
<reference evidence="2 5" key="2">
    <citation type="submission" date="2017-05" db="EMBL/GenBank/DDBJ databases">
        <authorList>
            <person name="Lin X.B."/>
            <person name="Stothard P."/>
            <person name="Tasseva G."/>
            <person name="Walter J."/>
        </authorList>
    </citation>
    <scope>NUCLEOTIDE SEQUENCE [LARGE SCALE GENOMIC DNA]</scope>
    <source>
        <strain evidence="2 5">609u</strain>
    </source>
</reference>
<gene>
    <name evidence="2" type="ORF">CBF53_04650</name>
    <name evidence="3" type="ORF">CBF70_00840</name>
</gene>
<dbReference type="InterPro" id="IPR053163">
    <property type="entry name" value="HTH-type_regulator_Rgg"/>
</dbReference>
<dbReference type="EMBL" id="NGNV01000013">
    <property type="protein sequence ID" value="OYR88201.1"/>
    <property type="molecule type" value="Genomic_DNA"/>
</dbReference>
<dbReference type="GO" id="GO:0003677">
    <property type="term" value="F:DNA binding"/>
    <property type="evidence" value="ECO:0007669"/>
    <property type="project" value="InterPro"/>
</dbReference>
<evidence type="ECO:0000313" key="3">
    <source>
        <dbReference type="EMBL" id="OYR93395.1"/>
    </source>
</evidence>
<dbReference type="RefSeq" id="WP_094496552.1">
    <property type="nucleotide sequence ID" value="NZ_CAJUTI010000006.1"/>
</dbReference>
<feature type="domain" description="HTH cro/C1-type" evidence="1">
    <location>
        <begin position="7"/>
        <end position="60"/>
    </location>
</feature>
<dbReference type="InterPro" id="IPR001387">
    <property type="entry name" value="Cro/C1-type_HTH"/>
</dbReference>
<reference evidence="3 4" key="1">
    <citation type="submission" date="2017-04" db="EMBL/GenBank/DDBJ databases">
        <authorList>
            <person name="Afonso C.L."/>
            <person name="Miller P.J."/>
            <person name="Scott M.A."/>
            <person name="Spackman E."/>
            <person name="Goraichik I."/>
            <person name="Dimitrov K.M."/>
            <person name="Suarez D.L."/>
            <person name="Swayne D.E."/>
        </authorList>
    </citation>
    <scope>NUCLEOTIDE SEQUENCE [LARGE SCALE GENOMIC DNA]</scope>
    <source>
        <strain evidence="3 4">609q</strain>
    </source>
</reference>
<dbReference type="InterPro" id="IPR010982">
    <property type="entry name" value="Lambda_DNA-bd_dom_sf"/>
</dbReference>
<dbReference type="PROSITE" id="PS50943">
    <property type="entry name" value="HTH_CROC1"/>
    <property type="match status" value="1"/>
</dbReference>
<accession>A0A256LIW9</accession>
<dbReference type="Gene3D" id="1.10.260.40">
    <property type="entry name" value="lambda repressor-like DNA-binding domains"/>
    <property type="match status" value="1"/>
</dbReference>
<dbReference type="InterPro" id="IPR010057">
    <property type="entry name" value="Transcription_activator_Rgg_C"/>
</dbReference>
<dbReference type="SUPFAM" id="SSF47413">
    <property type="entry name" value="lambda repressor-like DNA-binding domains"/>
    <property type="match status" value="1"/>
</dbReference>
<reference evidence="4 5" key="3">
    <citation type="submission" date="2017-09" db="EMBL/GenBank/DDBJ databases">
        <title>Tripartite evolution among Lactobacillus johnsonii, Lactobacillus taiwanensis, Lactobacillus reuteri and their rodent host.</title>
        <authorList>
            <person name="Wang T."/>
            <person name="Knowles S."/>
            <person name="Cheng C."/>
        </authorList>
    </citation>
    <scope>NUCLEOTIDE SEQUENCE [LARGE SCALE GENOMIC DNA]</scope>
    <source>
        <strain evidence="3 4">609q</strain>
        <strain evidence="2 5">609u</strain>
    </source>
</reference>
<evidence type="ECO:0000313" key="2">
    <source>
        <dbReference type="EMBL" id="OYR88201.1"/>
    </source>
</evidence>
<sequence length="282" mass="33665">MTVGDLLRYYRINQNKTLKEFAGSIIDRSYYSKVEKNLHQISINNLIDLLNYNQINTTEFIGKLDPNYENYQSKLQTQRKLMEEAYYQVDKDRLQEIKMMVSESDFSEKDKVMQTLIVSGFIELLSPDNPNQKLRDKIKKQVFEIPNFNSTKFMLYCNSMRFYSLSDNKTIVKRLIEQYKNDESKIVQKSLISIVINILIFSIEENDFKNMDYYISFVNNIPTNPDIFFYKNIMEFFTYFIQYKNKKDKSALKYCNLIIKNISIAGMSKYAKELLEFKNKYQ</sequence>
<dbReference type="Proteomes" id="UP000216316">
    <property type="component" value="Unassembled WGS sequence"/>
</dbReference>
<evidence type="ECO:0000259" key="1">
    <source>
        <dbReference type="PROSITE" id="PS50943"/>
    </source>
</evidence>
<dbReference type="Proteomes" id="UP000215828">
    <property type="component" value="Unassembled WGS sequence"/>
</dbReference>
<dbReference type="EMBL" id="NGNX01000002">
    <property type="protein sequence ID" value="OYR93395.1"/>
    <property type="molecule type" value="Genomic_DNA"/>
</dbReference>
<dbReference type="AlphaFoldDB" id="A0A256LIW9"/>
<dbReference type="Pfam" id="PF21259">
    <property type="entry name" value="Rgg_C"/>
    <property type="match status" value="1"/>
</dbReference>